<reference evidence="2 3" key="2">
    <citation type="submission" date="2018-11" db="EMBL/GenBank/DDBJ databases">
        <authorList>
            <consortium name="Pathogen Informatics"/>
        </authorList>
    </citation>
    <scope>NUCLEOTIDE SEQUENCE [LARGE SCALE GENOMIC DNA]</scope>
</reference>
<feature type="compositionally biased region" description="Polar residues" evidence="1">
    <location>
        <begin position="23"/>
        <end position="51"/>
    </location>
</feature>
<accession>A0A183UHC1</accession>
<protein>
    <submittedName>
        <fullName evidence="4">Sister chromatid cohesion protein</fullName>
    </submittedName>
</protein>
<proteinExistence type="predicted"/>
<sequence>MESIGLQRVYFDAEDRPPPSYWTKETLSKANRQHSDSTQSAGDTPSSTTVPKISKIDPQEWLKAPEFVPRSRQTLADSFRSDGVPFDTNSGASYVPDGLVMPTSGFTNITEPSATFSSLPTIIDMPQPVFPPHGTIGFPLPQPTRYPLPRSVGLVRFPMPRIAPAPFLIRPPLGLVPPGYSANITQINAGIGPPIPALVLKKKRRKRHRRLKEFTYNQPEQKASPSSAHPADPNGYLSEGDDGSTRESTQLRLQLASSEPDLTKSATYKQASEEAGHVEESLLRGSCPDLSDSQLQLWDNLLYNAVVDEQQRLDNEASSSLRNRCTSRSDGRTQVEYEIASRAVLSAMDSALHVDGICSKEIRRLDKQLQEVIYAGIILHVGGKGMEDSLCEEQLVDRLRGNDENRFVDSPASTTKSLKAEIEELSFRPTISQYGYPQNNPMRVHMATFNPEYNTTSSSIIDRKAEGYVEDCFEGMHIRVNAFDEGDELALSDSELPQPSRFQQIQWALQRGKQQYARLVPPERVCCTLM</sequence>
<dbReference type="AlphaFoldDB" id="A0A183UHC1"/>
<evidence type="ECO:0000313" key="4">
    <source>
        <dbReference type="WBParaSite" id="TCNE_0000789101-mRNA-1"/>
    </source>
</evidence>
<reference evidence="4" key="1">
    <citation type="submission" date="2016-06" db="UniProtKB">
        <authorList>
            <consortium name="WormBaseParasite"/>
        </authorList>
    </citation>
    <scope>IDENTIFICATION</scope>
</reference>
<evidence type="ECO:0000256" key="1">
    <source>
        <dbReference type="SAM" id="MobiDB-lite"/>
    </source>
</evidence>
<organism evidence="3 4">
    <name type="scientific">Toxocara canis</name>
    <name type="common">Canine roundworm</name>
    <dbReference type="NCBI Taxonomy" id="6265"/>
    <lineage>
        <taxon>Eukaryota</taxon>
        <taxon>Metazoa</taxon>
        <taxon>Ecdysozoa</taxon>
        <taxon>Nematoda</taxon>
        <taxon>Chromadorea</taxon>
        <taxon>Rhabditida</taxon>
        <taxon>Spirurina</taxon>
        <taxon>Ascaridomorpha</taxon>
        <taxon>Ascaridoidea</taxon>
        <taxon>Toxocaridae</taxon>
        <taxon>Toxocara</taxon>
    </lineage>
</organism>
<feature type="region of interest" description="Disordered" evidence="1">
    <location>
        <begin position="1"/>
        <end position="63"/>
    </location>
</feature>
<evidence type="ECO:0000313" key="2">
    <source>
        <dbReference type="EMBL" id="VDM39212.1"/>
    </source>
</evidence>
<feature type="compositionally biased region" description="Polar residues" evidence="1">
    <location>
        <begin position="215"/>
        <end position="227"/>
    </location>
</feature>
<evidence type="ECO:0000313" key="3">
    <source>
        <dbReference type="Proteomes" id="UP000050794"/>
    </source>
</evidence>
<gene>
    <name evidence="2" type="ORF">TCNE_LOCUS7891</name>
</gene>
<dbReference type="Proteomes" id="UP000050794">
    <property type="component" value="Unassembled WGS sequence"/>
</dbReference>
<dbReference type="WBParaSite" id="TCNE_0000789101-mRNA-1">
    <property type="protein sequence ID" value="TCNE_0000789101-mRNA-1"/>
    <property type="gene ID" value="TCNE_0000789101"/>
</dbReference>
<feature type="region of interest" description="Disordered" evidence="1">
    <location>
        <begin position="212"/>
        <end position="250"/>
    </location>
</feature>
<keyword evidence="3" id="KW-1185">Reference proteome</keyword>
<dbReference type="EMBL" id="UYWY01019779">
    <property type="protein sequence ID" value="VDM39212.1"/>
    <property type="molecule type" value="Genomic_DNA"/>
</dbReference>
<name>A0A183UHC1_TOXCA</name>